<evidence type="ECO:0000256" key="2">
    <source>
        <dbReference type="ARBA" id="ARBA00022729"/>
    </source>
</evidence>
<feature type="repeat" description="LDL-receptor class B" evidence="6">
    <location>
        <begin position="126"/>
        <end position="168"/>
    </location>
</feature>
<dbReference type="FunFam" id="2.120.10.30:FF:000241">
    <property type="entry name" value="Low-density lipoprotein receptor-related protein 6"/>
    <property type="match status" value="1"/>
</dbReference>
<evidence type="ECO:0000313" key="7">
    <source>
        <dbReference type="EMBL" id="KOB75177.1"/>
    </source>
</evidence>
<dbReference type="PROSITE" id="PS51120">
    <property type="entry name" value="LDLRB"/>
    <property type="match status" value="5"/>
</dbReference>
<dbReference type="InterPro" id="IPR050778">
    <property type="entry name" value="Cueball_EGF_LRP_Nidogen"/>
</dbReference>
<keyword evidence="4" id="KW-1015">Disulfide bond</keyword>
<dbReference type="SMART" id="SM00135">
    <property type="entry name" value="LY"/>
    <property type="match status" value="7"/>
</dbReference>
<evidence type="ECO:0000256" key="1">
    <source>
        <dbReference type="ARBA" id="ARBA00022536"/>
    </source>
</evidence>
<dbReference type="Pfam" id="PF00058">
    <property type="entry name" value="Ldl_recept_b"/>
    <property type="match status" value="5"/>
</dbReference>
<keyword evidence="5" id="KW-0325">Glycoprotein</keyword>
<reference evidence="7 8" key="1">
    <citation type="journal article" date="2015" name="Genome Biol. Evol.">
        <title>The genome of winter moth (Operophtera brumata) provides a genomic perspective on sexual dimorphism and phenology.</title>
        <authorList>
            <person name="Derks M.F."/>
            <person name="Smit S."/>
            <person name="Salis L."/>
            <person name="Schijlen E."/>
            <person name="Bossers A."/>
            <person name="Mateman C."/>
            <person name="Pijl A.S."/>
            <person name="de Ridder D."/>
            <person name="Groenen M.A."/>
            <person name="Visser M.E."/>
            <person name="Megens H.J."/>
        </authorList>
    </citation>
    <scope>NUCLEOTIDE SEQUENCE [LARGE SCALE GENOMIC DNA]</scope>
    <source>
        <strain evidence="7">WM2013NL</strain>
        <tissue evidence="7">Head and thorax</tissue>
    </source>
</reference>
<gene>
    <name evidence="7" type="ORF">OBRU01_06774</name>
</gene>
<dbReference type="InterPro" id="IPR000033">
    <property type="entry name" value="LDLR_classB_rpt"/>
</dbReference>
<feature type="repeat" description="LDL-receptor class B" evidence="6">
    <location>
        <begin position="200"/>
        <end position="242"/>
    </location>
</feature>
<protein>
    <submittedName>
        <fullName evidence="7">Low-density lipoprotein receptor-related protein 6</fullName>
    </submittedName>
</protein>
<dbReference type="SUPFAM" id="SSF57196">
    <property type="entry name" value="EGF/Laminin"/>
    <property type="match status" value="1"/>
</dbReference>
<organism evidence="7 8">
    <name type="scientific">Operophtera brumata</name>
    <name type="common">Winter moth</name>
    <name type="synonym">Phalaena brumata</name>
    <dbReference type="NCBI Taxonomy" id="104452"/>
    <lineage>
        <taxon>Eukaryota</taxon>
        <taxon>Metazoa</taxon>
        <taxon>Ecdysozoa</taxon>
        <taxon>Arthropoda</taxon>
        <taxon>Hexapoda</taxon>
        <taxon>Insecta</taxon>
        <taxon>Pterygota</taxon>
        <taxon>Neoptera</taxon>
        <taxon>Endopterygota</taxon>
        <taxon>Lepidoptera</taxon>
        <taxon>Glossata</taxon>
        <taxon>Ditrysia</taxon>
        <taxon>Geometroidea</taxon>
        <taxon>Geometridae</taxon>
        <taxon>Larentiinae</taxon>
        <taxon>Operophtera</taxon>
    </lineage>
</organism>
<dbReference type="PANTHER" id="PTHR46513">
    <property type="entry name" value="VITELLOGENIN RECEPTOR-LIKE PROTEIN-RELATED-RELATED"/>
    <property type="match status" value="1"/>
</dbReference>
<evidence type="ECO:0000256" key="6">
    <source>
        <dbReference type="PROSITE-ProRule" id="PRU00461"/>
    </source>
</evidence>
<name>A0A0L7LIC0_OPEBR</name>
<keyword evidence="7" id="KW-0675">Receptor</keyword>
<keyword evidence="8" id="KW-1185">Reference proteome</keyword>
<accession>A0A0L7LIC0</accession>
<keyword evidence="1" id="KW-0245">EGF-like domain</keyword>
<keyword evidence="3" id="KW-0677">Repeat</keyword>
<evidence type="ECO:0000256" key="3">
    <source>
        <dbReference type="ARBA" id="ARBA00022737"/>
    </source>
</evidence>
<evidence type="ECO:0000313" key="8">
    <source>
        <dbReference type="Proteomes" id="UP000037510"/>
    </source>
</evidence>
<feature type="repeat" description="LDL-receptor class B" evidence="6">
    <location>
        <begin position="352"/>
        <end position="393"/>
    </location>
</feature>
<dbReference type="Gene3D" id="2.120.10.30">
    <property type="entry name" value="TolB, C-terminal domain"/>
    <property type="match status" value="3"/>
</dbReference>
<feature type="repeat" description="LDL-receptor class B" evidence="6">
    <location>
        <begin position="437"/>
        <end position="481"/>
    </location>
</feature>
<evidence type="ECO:0000256" key="4">
    <source>
        <dbReference type="ARBA" id="ARBA00023157"/>
    </source>
</evidence>
<dbReference type="Proteomes" id="UP000037510">
    <property type="component" value="Unassembled WGS sequence"/>
</dbReference>
<evidence type="ECO:0000256" key="5">
    <source>
        <dbReference type="ARBA" id="ARBA00023180"/>
    </source>
</evidence>
<keyword evidence="2" id="KW-0732">Signal</keyword>
<dbReference type="PANTHER" id="PTHR46513:SF41">
    <property type="entry name" value="LOW-DENSITY LIPOPROTEIN RECEPTOR-RELATED PROTEIN"/>
    <property type="match status" value="1"/>
</dbReference>
<dbReference type="STRING" id="104452.A0A0L7LIC0"/>
<comment type="caution">
    <text evidence="7">The sequence shown here is derived from an EMBL/GenBank/DDBJ whole genome shotgun (WGS) entry which is preliminary data.</text>
</comment>
<sequence length="615" mass="69636">MTKRRRILYADKIIQNAIHLFCLLMFLQLRGYYSLPSNPILLYSTTSDIRVSNTSRISKVNTVVNSLEQGAAVDFLHRKQLICWSDQTAELIQCMNYNDTHIGEKVTIVSDGLITPTGIAIDWYTEKIYWADGETNRIEVIGIEQKHRKVLFWSEVDLARAIAVVPDKGAGMNGDPTTRRIIVKEDIYWPNGITVDYDTDVIYWVDAKLCFIDAVDFNGGKRKRIVKSGLACPLGLLHSISNYNKPLNRISKAIHTWDMTTHGPVKDLLKQANVVPVDVKVYSGSRQQMPDGDYPCRKNNGMCSHLSQSMLVVAQRATISKISLDSSDFTPYTLPLKDLKRAVTVDFDPVTEYIYWADNLAKTISKARLDGSEQSVVIHSNGVPDSIAIDPLARNIYWTDPNIDTINVARLDGSSEKILIHSDLYDPRAIALHPKAGWMFWSDWNEKRPKIERSNLDGSNRVVLISEKLAWPNGIALDVLYNKLCVTWTVRIERNYRVLKYFIYLDSLCSETTCSERQQVVEQMANMMGVKAFRIGEPLGWNRCADTNGGCSHLCFNRPEDYTCGCPLGKLQHDGREGIPYRRAVGVESVRGHQRRLFSSVLQPARGLHLWMSLG</sequence>
<dbReference type="AlphaFoldDB" id="A0A0L7LIC0"/>
<keyword evidence="7" id="KW-0449">Lipoprotein</keyword>
<feature type="repeat" description="LDL-receptor class B" evidence="6">
    <location>
        <begin position="394"/>
        <end position="436"/>
    </location>
</feature>
<proteinExistence type="predicted"/>
<dbReference type="EMBL" id="JTDY01000991">
    <property type="protein sequence ID" value="KOB75177.1"/>
    <property type="molecule type" value="Genomic_DNA"/>
</dbReference>
<dbReference type="SUPFAM" id="SSF63825">
    <property type="entry name" value="YWTD domain"/>
    <property type="match status" value="2"/>
</dbReference>
<dbReference type="InterPro" id="IPR011042">
    <property type="entry name" value="6-blade_b-propeller_TolB-like"/>
</dbReference>